<evidence type="ECO:0008006" key="4">
    <source>
        <dbReference type="Google" id="ProtNLM"/>
    </source>
</evidence>
<keyword evidence="1" id="KW-0812">Transmembrane</keyword>
<proteinExistence type="predicted"/>
<reference evidence="3" key="1">
    <citation type="journal article" date="2018" name="Front. Microbiol.">
        <title>Genome-Based Analysis Reveals the Taxonomy and Diversity of the Family Idiomarinaceae.</title>
        <authorList>
            <person name="Liu Y."/>
            <person name="Lai Q."/>
            <person name="Shao Z."/>
        </authorList>
    </citation>
    <scope>NUCLEOTIDE SEQUENCE [LARGE SCALE GENOMIC DNA]</scope>
    <source>
        <strain evidence="3">AIS</strain>
    </source>
</reference>
<dbReference type="OrthoDB" id="7032238at2"/>
<comment type="caution">
    <text evidence="2">The sequence shown here is derived from an EMBL/GenBank/DDBJ whole genome shotgun (WGS) entry which is preliminary data.</text>
</comment>
<name>A0A432WQD3_9GAMM</name>
<dbReference type="Proteomes" id="UP000286934">
    <property type="component" value="Unassembled WGS sequence"/>
</dbReference>
<organism evidence="2 3">
    <name type="scientific">Aliidiomarina shirensis</name>
    <dbReference type="NCBI Taxonomy" id="1048642"/>
    <lineage>
        <taxon>Bacteria</taxon>
        <taxon>Pseudomonadati</taxon>
        <taxon>Pseudomonadota</taxon>
        <taxon>Gammaproteobacteria</taxon>
        <taxon>Alteromonadales</taxon>
        <taxon>Idiomarinaceae</taxon>
        <taxon>Aliidiomarina</taxon>
    </lineage>
</organism>
<gene>
    <name evidence="2" type="ORF">CWE13_10750</name>
</gene>
<dbReference type="RefSeq" id="WP_126808485.1">
    <property type="nucleotide sequence ID" value="NZ_PIPP01000005.1"/>
</dbReference>
<feature type="transmembrane region" description="Helical" evidence="1">
    <location>
        <begin position="121"/>
        <end position="143"/>
    </location>
</feature>
<evidence type="ECO:0000313" key="2">
    <source>
        <dbReference type="EMBL" id="RUO36012.1"/>
    </source>
</evidence>
<feature type="transmembrane region" description="Helical" evidence="1">
    <location>
        <begin position="32"/>
        <end position="56"/>
    </location>
</feature>
<keyword evidence="1" id="KW-1133">Transmembrane helix</keyword>
<dbReference type="EMBL" id="PIPP01000005">
    <property type="protein sequence ID" value="RUO36012.1"/>
    <property type="molecule type" value="Genomic_DNA"/>
</dbReference>
<evidence type="ECO:0000256" key="1">
    <source>
        <dbReference type="SAM" id="Phobius"/>
    </source>
</evidence>
<feature type="transmembrane region" description="Helical" evidence="1">
    <location>
        <begin position="273"/>
        <end position="298"/>
    </location>
</feature>
<sequence length="305" mass="31664">MSEVNSVTNPARAHQVPAEINGAPSYGSAVSWAAILAGAAGAAALSLILVILGAGFGFTAVSPWSMEGLSVATIGFSAILWISFTQIAASGLGGYLAGRLRTKWASVHTDEVYFRDTAHGFLTWAVATLLTAALLTTTVGAVVSGTASAGGQVVSSVAGTATSMVANNSSSDEGNNTIEYFVDSMFRGGSEQQATEAPETPPGEALRIVMRALRTGTLEQQDTRYIAQLVAQRTDISQQAAEERVNSGFNQLQTALEDAEISAREMADEARAAAAYAALWMFVSLLLGAFAASLAAVYGGRQRDV</sequence>
<evidence type="ECO:0000313" key="3">
    <source>
        <dbReference type="Proteomes" id="UP000286934"/>
    </source>
</evidence>
<feature type="transmembrane region" description="Helical" evidence="1">
    <location>
        <begin position="68"/>
        <end position="89"/>
    </location>
</feature>
<dbReference type="AlphaFoldDB" id="A0A432WQD3"/>
<protein>
    <recommendedName>
        <fullName evidence="4">Transmembrane protein</fullName>
    </recommendedName>
</protein>
<keyword evidence="1" id="KW-0472">Membrane</keyword>
<keyword evidence="3" id="KW-1185">Reference proteome</keyword>
<accession>A0A432WQD3</accession>